<protein>
    <submittedName>
        <fullName evidence="7">Peptidase S9</fullName>
    </submittedName>
</protein>
<dbReference type="SUPFAM" id="SSF53474">
    <property type="entry name" value="alpha/beta-Hydrolases"/>
    <property type="match status" value="1"/>
</dbReference>
<evidence type="ECO:0000313" key="7">
    <source>
        <dbReference type="EMBL" id="BBL03261.1"/>
    </source>
</evidence>
<dbReference type="InterPro" id="IPR011659">
    <property type="entry name" value="WD40"/>
</dbReference>
<dbReference type="PANTHER" id="PTHR42776:SF13">
    <property type="entry name" value="DIPEPTIDYL-PEPTIDASE 5"/>
    <property type="match status" value="1"/>
</dbReference>
<evidence type="ECO:0000256" key="5">
    <source>
        <dbReference type="ARBA" id="ARBA00022825"/>
    </source>
</evidence>
<evidence type="ECO:0000259" key="6">
    <source>
        <dbReference type="Pfam" id="PF00326"/>
    </source>
</evidence>
<dbReference type="InterPro" id="IPR011042">
    <property type="entry name" value="6-blade_b-propeller_TolB-like"/>
</dbReference>
<evidence type="ECO:0000256" key="2">
    <source>
        <dbReference type="ARBA" id="ARBA00022670"/>
    </source>
</evidence>
<feature type="domain" description="Peptidase S9 prolyl oligopeptidase catalytic" evidence="6">
    <location>
        <begin position="502"/>
        <end position="714"/>
    </location>
</feature>
<keyword evidence="2" id="KW-0645">Protease</keyword>
<dbReference type="Pfam" id="PF00326">
    <property type="entry name" value="Peptidase_S9"/>
    <property type="match status" value="1"/>
</dbReference>
<proteinExistence type="inferred from homology"/>
<dbReference type="GO" id="GO:0004252">
    <property type="term" value="F:serine-type endopeptidase activity"/>
    <property type="evidence" value="ECO:0007669"/>
    <property type="project" value="TreeGrafter"/>
</dbReference>
<evidence type="ECO:0000256" key="1">
    <source>
        <dbReference type="ARBA" id="ARBA00010040"/>
    </source>
</evidence>
<dbReference type="Proteomes" id="UP000318946">
    <property type="component" value="Chromosome"/>
</dbReference>
<comment type="similarity">
    <text evidence="1">Belongs to the peptidase S9C family.</text>
</comment>
<keyword evidence="5" id="KW-0720">Serine protease</keyword>
<keyword evidence="4" id="KW-0378">Hydrolase</keyword>
<dbReference type="KEGG" id="acou:A5CBH24_05740"/>
<dbReference type="PANTHER" id="PTHR42776">
    <property type="entry name" value="SERINE PEPTIDASE S9 FAMILY MEMBER"/>
    <property type="match status" value="1"/>
</dbReference>
<dbReference type="InterPro" id="IPR029058">
    <property type="entry name" value="AB_hydrolase_fold"/>
</dbReference>
<reference evidence="8" key="1">
    <citation type="submission" date="2019-06" db="EMBL/GenBank/DDBJ databases">
        <title>Alistipes onderdonkii subsp. vulgaris subsp. nov., Alistipes dispar sp. nov. and Alistipes communis sp. nov., isolated from human faeces, and creation of Alistipes onderdonkii subsp. onderdonkii subsp. nov.</title>
        <authorList>
            <person name="Sakamoto M."/>
            <person name="Ikeyama N."/>
            <person name="Ogata Y."/>
            <person name="Suda W."/>
            <person name="Iino T."/>
            <person name="Hattori M."/>
            <person name="Ohkuma M."/>
        </authorList>
    </citation>
    <scope>NUCLEOTIDE SEQUENCE [LARGE SCALE GENOMIC DNA]</scope>
    <source>
        <strain evidence="8">5CBH24</strain>
    </source>
</reference>
<gene>
    <name evidence="7" type="ORF">A5CBH24_05740</name>
</gene>
<evidence type="ECO:0000256" key="3">
    <source>
        <dbReference type="ARBA" id="ARBA00022729"/>
    </source>
</evidence>
<evidence type="ECO:0000256" key="4">
    <source>
        <dbReference type="ARBA" id="ARBA00022801"/>
    </source>
</evidence>
<keyword evidence="3" id="KW-0732">Signal</keyword>
<dbReference type="GO" id="GO:0006508">
    <property type="term" value="P:proteolysis"/>
    <property type="evidence" value="ECO:0007669"/>
    <property type="project" value="UniProtKB-KW"/>
</dbReference>
<evidence type="ECO:0000313" key="8">
    <source>
        <dbReference type="Proteomes" id="UP000318946"/>
    </source>
</evidence>
<dbReference type="Gene3D" id="3.40.50.1820">
    <property type="entry name" value="alpha/beta hydrolase"/>
    <property type="match status" value="1"/>
</dbReference>
<dbReference type="AlphaFoldDB" id="A0A4Y1WQ81"/>
<keyword evidence="8" id="KW-1185">Reference proteome</keyword>
<dbReference type="EMBL" id="AP019735">
    <property type="protein sequence ID" value="BBL03261.1"/>
    <property type="molecule type" value="Genomic_DNA"/>
</dbReference>
<sequence length="717" mass="80738">MACTVLGLGSCTERPRPLEIDNALTAEEIAAGRFTPEVMWKMGRLGGSQLSPDGKWLVYTVTYYNLGENRGVTALYLRDMASGEVRQLTDHTSNNTSPAWSADGRTLYFLSDRSGTQQVWRMAAAGGEPQQVTAFDADVEGFGVNKPGDAIWYVQTVAVPGAEKCSADLYKDMPRSKAHIYDDLMARHWNYWDEGRYRHLFIAALTDGKAAEGVDIVGADAAWDVPTAPYFDTAEIAWSNAGDRLAYTCKPLTGTDYALSTDSDIFVYDRASGRTVNICKPMEGRVRFNAMVHRNTPFPGYDKYPVWSPDDRYIAFRSMATPGYEADKERLMRYDCRTAEITDLTPSFDYHATNVAWADDRTLWFIAPMEGTYQLCRLALPAPDATCGTVDLPKVVTSGDHDINAFTMAGGRIVAEVTTMRMATEQFEVDPADGKLTQLSAVNKEIYDHIRLGTVEKRWVETTDGKRMLTWVVLPPDFDPAKKYPTLLFCEGGPQSVVSQAWSYRWNFALMASQGYVVVAPNRRGVPSFGQEWLEQISGDYSGQNIRDYLSAIDDVAREPWCDRDRLGCVGASYGGYSVYFLAGCHQKRFKAFIAHCGIFNFESMYGQTEELFFINHDYGGAYWEKDNPTAMRSYANSPHKFVDRWDTPILIVTGEYDFRIPYTQSLEAFTAARLHGIPARLVAFEDEAHQVFKPQNSVVWNREFFGWLDKYVKEAR</sequence>
<accession>A0A4Y1WQ81</accession>
<name>A0A4Y1WQ81_9BACT</name>
<dbReference type="InterPro" id="IPR001375">
    <property type="entry name" value="Peptidase_S9_cat"/>
</dbReference>
<organism evidence="7 8">
    <name type="scientific">Alistipes communis</name>
    <dbReference type="NCBI Taxonomy" id="2585118"/>
    <lineage>
        <taxon>Bacteria</taxon>
        <taxon>Pseudomonadati</taxon>
        <taxon>Bacteroidota</taxon>
        <taxon>Bacteroidia</taxon>
        <taxon>Bacteroidales</taxon>
        <taxon>Rikenellaceae</taxon>
        <taxon>Alistipes</taxon>
    </lineage>
</organism>
<dbReference type="Pfam" id="PF07676">
    <property type="entry name" value="PD40"/>
    <property type="match status" value="2"/>
</dbReference>
<dbReference type="Gene3D" id="2.120.10.30">
    <property type="entry name" value="TolB, C-terminal domain"/>
    <property type="match status" value="2"/>
</dbReference>
<dbReference type="FunFam" id="3.40.50.1820:FF:000028">
    <property type="entry name" value="S9 family peptidase"/>
    <property type="match status" value="1"/>
</dbReference>
<dbReference type="SUPFAM" id="SSF82171">
    <property type="entry name" value="DPP6 N-terminal domain-like"/>
    <property type="match status" value="1"/>
</dbReference>